<reference evidence="2" key="2">
    <citation type="submission" date="2023-02" db="EMBL/GenBank/DDBJ databases">
        <authorList>
            <consortium name="DOE Joint Genome Institute"/>
            <person name="Mondo S.J."/>
            <person name="Chang Y."/>
            <person name="Wang Y."/>
            <person name="Ahrendt S."/>
            <person name="Andreopoulos W."/>
            <person name="Barry K."/>
            <person name="Beard J."/>
            <person name="Benny G.L."/>
            <person name="Blankenship S."/>
            <person name="Bonito G."/>
            <person name="Cuomo C."/>
            <person name="Desiro A."/>
            <person name="Gervers K.A."/>
            <person name="Hundley H."/>
            <person name="Kuo A."/>
            <person name="LaButti K."/>
            <person name="Lang B.F."/>
            <person name="Lipzen A."/>
            <person name="O'Donnell K."/>
            <person name="Pangilinan J."/>
            <person name="Reynolds N."/>
            <person name="Sandor L."/>
            <person name="Smith M.W."/>
            <person name="Tsang A."/>
            <person name="Grigoriev I.V."/>
            <person name="Stajich J.E."/>
            <person name="Spatafora J.W."/>
        </authorList>
    </citation>
    <scope>NUCLEOTIDE SEQUENCE</scope>
    <source>
        <strain evidence="2">RSA 2281</strain>
    </source>
</reference>
<evidence type="ECO:0000313" key="2">
    <source>
        <dbReference type="EMBL" id="KAI9254600.1"/>
    </source>
</evidence>
<organism evidence="2 3">
    <name type="scientific">Phascolomyces articulosus</name>
    <dbReference type="NCBI Taxonomy" id="60185"/>
    <lineage>
        <taxon>Eukaryota</taxon>
        <taxon>Fungi</taxon>
        <taxon>Fungi incertae sedis</taxon>
        <taxon>Mucoromycota</taxon>
        <taxon>Mucoromycotina</taxon>
        <taxon>Mucoromycetes</taxon>
        <taxon>Mucorales</taxon>
        <taxon>Lichtheimiaceae</taxon>
        <taxon>Phascolomyces</taxon>
    </lineage>
</organism>
<dbReference type="Proteomes" id="UP001209540">
    <property type="component" value="Unassembled WGS sequence"/>
</dbReference>
<keyword evidence="1" id="KW-0812">Transmembrane</keyword>
<protein>
    <submittedName>
        <fullName evidence="2">Uncharacterized protein</fullName>
    </submittedName>
</protein>
<gene>
    <name evidence="2" type="ORF">BDA99DRAFT_518811</name>
</gene>
<keyword evidence="1" id="KW-0472">Membrane</keyword>
<dbReference type="EMBL" id="JAIXMP010000024">
    <property type="protein sequence ID" value="KAI9254600.1"/>
    <property type="molecule type" value="Genomic_DNA"/>
</dbReference>
<dbReference type="AlphaFoldDB" id="A0AAD5K4H8"/>
<comment type="caution">
    <text evidence="2">The sequence shown here is derived from an EMBL/GenBank/DDBJ whole genome shotgun (WGS) entry which is preliminary data.</text>
</comment>
<feature type="transmembrane region" description="Helical" evidence="1">
    <location>
        <begin position="17"/>
        <end position="37"/>
    </location>
</feature>
<name>A0AAD5K4H8_9FUNG</name>
<reference evidence="2" key="1">
    <citation type="journal article" date="2022" name="IScience">
        <title>Evolution of zygomycete secretomes and the origins of terrestrial fungal ecologies.</title>
        <authorList>
            <person name="Chang Y."/>
            <person name="Wang Y."/>
            <person name="Mondo S."/>
            <person name="Ahrendt S."/>
            <person name="Andreopoulos W."/>
            <person name="Barry K."/>
            <person name="Beard J."/>
            <person name="Benny G.L."/>
            <person name="Blankenship S."/>
            <person name="Bonito G."/>
            <person name="Cuomo C."/>
            <person name="Desiro A."/>
            <person name="Gervers K.A."/>
            <person name="Hundley H."/>
            <person name="Kuo A."/>
            <person name="LaButti K."/>
            <person name="Lang B.F."/>
            <person name="Lipzen A."/>
            <person name="O'Donnell K."/>
            <person name="Pangilinan J."/>
            <person name="Reynolds N."/>
            <person name="Sandor L."/>
            <person name="Smith M.E."/>
            <person name="Tsang A."/>
            <person name="Grigoriev I.V."/>
            <person name="Stajich J.E."/>
            <person name="Spatafora J.W."/>
        </authorList>
    </citation>
    <scope>NUCLEOTIDE SEQUENCE</scope>
    <source>
        <strain evidence="2">RSA 2281</strain>
    </source>
</reference>
<proteinExistence type="predicted"/>
<evidence type="ECO:0000256" key="1">
    <source>
        <dbReference type="SAM" id="Phobius"/>
    </source>
</evidence>
<keyword evidence="1" id="KW-1133">Transmembrane helix</keyword>
<sequence length="64" mass="7609">MYYNCFSLKSDPKNIRINNACFILCCMTIFFFIETVVNKVTRYVKNREFSAISINNSYKYILCV</sequence>
<keyword evidence="3" id="KW-1185">Reference proteome</keyword>
<accession>A0AAD5K4H8</accession>
<evidence type="ECO:0000313" key="3">
    <source>
        <dbReference type="Proteomes" id="UP001209540"/>
    </source>
</evidence>